<dbReference type="InterPro" id="IPR032436">
    <property type="entry name" value="URB1_C"/>
</dbReference>
<dbReference type="PANTHER" id="PTHR13500">
    <property type="entry name" value="NUCLEOLAR PRERIBOSOMAL-ASSOCIATED PROTEIN 1"/>
    <property type="match status" value="1"/>
</dbReference>
<dbReference type="EMBL" id="JAGPXD010000006">
    <property type="protein sequence ID" value="KAH7349266.1"/>
    <property type="molecule type" value="Genomic_DNA"/>
</dbReference>
<evidence type="ECO:0000259" key="4">
    <source>
        <dbReference type="Pfam" id="PF26140"/>
    </source>
</evidence>
<dbReference type="AlphaFoldDB" id="A0A8K0X052"/>
<dbReference type="SUPFAM" id="SSF48371">
    <property type="entry name" value="ARM repeat"/>
    <property type="match status" value="1"/>
</dbReference>
<accession>A0A8K0X052</accession>
<dbReference type="Pfam" id="PF26140">
    <property type="entry name" value="HEAT_URB1"/>
    <property type="match status" value="1"/>
</dbReference>
<dbReference type="Pfam" id="PF16201">
    <property type="entry name" value="NopRA1"/>
    <property type="match status" value="1"/>
</dbReference>
<evidence type="ECO:0000256" key="1">
    <source>
        <dbReference type="SAM" id="MobiDB-lite"/>
    </source>
</evidence>
<dbReference type="InterPro" id="IPR016024">
    <property type="entry name" value="ARM-type_fold"/>
</dbReference>
<protein>
    <submittedName>
        <fullName evidence="5">Ribosome 60S biogenesis N-terminal-domain-containing protein</fullName>
    </submittedName>
</protein>
<organism evidence="5 6">
    <name type="scientific">Plectosphaerella cucumerina</name>
    <dbReference type="NCBI Taxonomy" id="40658"/>
    <lineage>
        <taxon>Eukaryota</taxon>
        <taxon>Fungi</taxon>
        <taxon>Dikarya</taxon>
        <taxon>Ascomycota</taxon>
        <taxon>Pezizomycotina</taxon>
        <taxon>Sordariomycetes</taxon>
        <taxon>Hypocreomycetidae</taxon>
        <taxon>Glomerellales</taxon>
        <taxon>Plectosphaerellaceae</taxon>
        <taxon>Plectosphaerella</taxon>
    </lineage>
</organism>
<evidence type="ECO:0000313" key="6">
    <source>
        <dbReference type="Proteomes" id="UP000813385"/>
    </source>
</evidence>
<keyword evidence="6" id="KW-1185">Reference proteome</keyword>
<dbReference type="InterPro" id="IPR059018">
    <property type="entry name" value="HEAT_URB1"/>
</dbReference>
<dbReference type="OrthoDB" id="72892at2759"/>
<dbReference type="Pfam" id="PF11707">
    <property type="entry name" value="Npa1"/>
    <property type="match status" value="1"/>
</dbReference>
<proteinExistence type="predicted"/>
<dbReference type="InterPro" id="IPR039844">
    <property type="entry name" value="URB1"/>
</dbReference>
<evidence type="ECO:0000313" key="5">
    <source>
        <dbReference type="EMBL" id="KAH7349266.1"/>
    </source>
</evidence>
<evidence type="ECO:0000259" key="3">
    <source>
        <dbReference type="Pfam" id="PF16201"/>
    </source>
</evidence>
<evidence type="ECO:0000259" key="2">
    <source>
        <dbReference type="Pfam" id="PF11707"/>
    </source>
</evidence>
<reference evidence="5" key="1">
    <citation type="journal article" date="2021" name="Nat. Commun.">
        <title>Genetic determinants of endophytism in the Arabidopsis root mycobiome.</title>
        <authorList>
            <person name="Mesny F."/>
            <person name="Miyauchi S."/>
            <person name="Thiergart T."/>
            <person name="Pickel B."/>
            <person name="Atanasova L."/>
            <person name="Karlsson M."/>
            <person name="Huettel B."/>
            <person name="Barry K.W."/>
            <person name="Haridas S."/>
            <person name="Chen C."/>
            <person name="Bauer D."/>
            <person name="Andreopoulos W."/>
            <person name="Pangilinan J."/>
            <person name="LaButti K."/>
            <person name="Riley R."/>
            <person name="Lipzen A."/>
            <person name="Clum A."/>
            <person name="Drula E."/>
            <person name="Henrissat B."/>
            <person name="Kohler A."/>
            <person name="Grigoriev I.V."/>
            <person name="Martin F.M."/>
            <person name="Hacquard S."/>
        </authorList>
    </citation>
    <scope>NUCLEOTIDE SEQUENCE</scope>
    <source>
        <strain evidence="5">MPI-CAGE-AT-0016</strain>
    </source>
</reference>
<feature type="region of interest" description="Disordered" evidence="1">
    <location>
        <begin position="813"/>
        <end position="841"/>
    </location>
</feature>
<feature type="domain" description="URB1 N-terminal" evidence="2">
    <location>
        <begin position="97"/>
        <end position="441"/>
    </location>
</feature>
<comment type="caution">
    <text evidence="5">The sequence shown here is derived from an EMBL/GenBank/DDBJ whole genome shotgun (WGS) entry which is preliminary data.</text>
</comment>
<sequence>MAKRQFRETEGQNRAHKRLRVVHEAPTHEDIQNVRHLRQLLAFDQDVKRARHGLQSLKVFLDGFGADPAVDAERKELLKDYLDSAQPRIASEDAVYLPDVMEMWEFASQVQNDAITSAVPAVLALLLQVISTSFDLVAHAKGIAQTLLQERQLKLISRNLGAPKSSGYIISPTLRLLREVVSLDGGALARKVFRSRDYTFASFARNLEVRNAGEGVEDPSKPSVRTNAVRLLLACLRFLPAEAKKDLLTQKEVVSHLTFLLKDDPAFLIIDMLDTLKKHVLLDDKVPREIKFRTFGTKTLDRLAGLYLYRHDADIEDRPTVRDAVHAFLIHVCTAPSAGILYTGTGMYPKDLEEEAEQDIKETDEFAAERAGWMERYKTEIPVANFALEDFILKLRPWSNMKHGELLVAIFEAAPELVASYFLSNQTFSFEPKLSMTWIGYAAFIFNTVQLPLPKYLGHRSGYRRVPPPTTVLLDNILPLPLKQKDLSRSLGHKSNLISFFAVRILVLSLQKLARALEMHREAAASSNPLVWEAAARRLVDQFAQRVPDMKDVINCHKATPEGNVLQREAASRLLLLYYDVTPQLALTANFDVSATLLEALGRLDKSREDPQDQAMGLIELENILGIAGYSPGMRWFAKAKGLDVSPFAALLRVHIKGRELTRVGEVLGFVATQNQLLQASTGLGLLTHVIQGLKRPNLDVLLPFLDNCANRCAASPLKYLSIMEELAAAGLPDDEEPELQPVSLLLVTMMEQLPFVVKSASKEDLGDLAKALSGFLGYAKAAEEDATVVALLASKMNETLAETGVEVKPKYKGEVEQKKKGASTSTSAGKMADGNDADNELDQSGLEALLDVSMAVDEEDNSALTKWTSKSVDDLIDGTHISALMRLLWSEHASIRQEALTNLLKMAARIRESSHEEKDQVWLLITELAESSRASVLTGPVPSPLVAFAIHALDIVKNPLHCLYTKVNTHLTRGPVWAADKVPLAHDVLHGEPSEDDRYYTEVSWLLAYLVDGLRTPGDVAVFRRGQWIEKILVLAGNPYLRATLTTRVLRVLYRATCIEGGSTTLVTRFGLFGWLEAREASRKDEEAAAVLAALRRRLWETCDQERVAAWSSGGIPKAMGVAWEPKPVEEEKA</sequence>
<dbReference type="GO" id="GO:0005730">
    <property type="term" value="C:nucleolus"/>
    <property type="evidence" value="ECO:0007669"/>
    <property type="project" value="TreeGrafter"/>
</dbReference>
<dbReference type="GO" id="GO:0000463">
    <property type="term" value="P:maturation of LSU-rRNA from tricistronic rRNA transcript (SSU-rRNA, 5.8S rRNA, LSU-rRNA)"/>
    <property type="evidence" value="ECO:0007669"/>
    <property type="project" value="TreeGrafter"/>
</dbReference>
<dbReference type="PANTHER" id="PTHR13500:SF0">
    <property type="entry name" value="NUCLEOLAR PRE-RIBOSOMAL-ASSOCIATED PROTEIN 1"/>
    <property type="match status" value="1"/>
</dbReference>
<dbReference type="GO" id="GO:0000466">
    <property type="term" value="P:maturation of 5.8S rRNA from tricistronic rRNA transcript (SSU-rRNA, 5.8S rRNA, LSU-rRNA)"/>
    <property type="evidence" value="ECO:0007669"/>
    <property type="project" value="TreeGrafter"/>
</dbReference>
<feature type="domain" description="URB1 C-terminal" evidence="3">
    <location>
        <begin position="883"/>
        <end position="1076"/>
    </location>
</feature>
<feature type="domain" description="URB1 central HEAT repeat" evidence="4">
    <location>
        <begin position="631"/>
        <end position="810"/>
    </location>
</feature>
<gene>
    <name evidence="5" type="ORF">B0T11DRAFT_129241</name>
</gene>
<dbReference type="Proteomes" id="UP000813385">
    <property type="component" value="Unassembled WGS sequence"/>
</dbReference>
<dbReference type="InterPro" id="IPR021714">
    <property type="entry name" value="URB1_N"/>
</dbReference>
<name>A0A8K0X052_9PEZI</name>